<evidence type="ECO:0000313" key="2">
    <source>
        <dbReference type="EMBL" id="CAB4569950.1"/>
    </source>
</evidence>
<accession>A0A6J6E0F0</accession>
<sequence length="55" mass="5586">MVLPLVPEPATSISGVLSLVMLSVLELPRSELAARSGTDGATGRTAKLPVPEDAA</sequence>
<organism evidence="2">
    <name type="scientific">freshwater metagenome</name>
    <dbReference type="NCBI Taxonomy" id="449393"/>
    <lineage>
        <taxon>unclassified sequences</taxon>
        <taxon>metagenomes</taxon>
        <taxon>ecological metagenomes</taxon>
    </lineage>
</organism>
<dbReference type="EMBL" id="CAEZTC010000196">
    <property type="protein sequence ID" value="CAB4569950.1"/>
    <property type="molecule type" value="Genomic_DNA"/>
</dbReference>
<proteinExistence type="predicted"/>
<dbReference type="AlphaFoldDB" id="A0A6J6E0F0"/>
<gene>
    <name evidence="2" type="ORF">UFOPK1572_01303</name>
</gene>
<evidence type="ECO:0000256" key="1">
    <source>
        <dbReference type="SAM" id="MobiDB-lite"/>
    </source>
</evidence>
<reference evidence="2" key="1">
    <citation type="submission" date="2020-05" db="EMBL/GenBank/DDBJ databases">
        <authorList>
            <person name="Chiriac C."/>
            <person name="Salcher M."/>
            <person name="Ghai R."/>
            <person name="Kavagutti S V."/>
        </authorList>
    </citation>
    <scope>NUCLEOTIDE SEQUENCE</scope>
</reference>
<protein>
    <submittedName>
        <fullName evidence="2">Unannotated protein</fullName>
    </submittedName>
</protein>
<feature type="region of interest" description="Disordered" evidence="1">
    <location>
        <begin position="32"/>
        <end position="55"/>
    </location>
</feature>
<name>A0A6J6E0F0_9ZZZZ</name>